<feature type="compositionally biased region" description="Basic and acidic residues" evidence="11">
    <location>
        <begin position="100"/>
        <end position="109"/>
    </location>
</feature>
<accession>A0A3M6TMI1</accession>
<evidence type="ECO:0000313" key="12">
    <source>
        <dbReference type="EMBL" id="RMX42589.1"/>
    </source>
</evidence>
<gene>
    <name evidence="12" type="ORF">pdam_00013374</name>
</gene>
<evidence type="ECO:0000256" key="2">
    <source>
        <dbReference type="ARBA" id="ARBA00008661"/>
    </source>
</evidence>
<comment type="caution">
    <text evidence="12">The sequence shown here is derived from an EMBL/GenBank/DDBJ whole genome shotgun (WGS) entry which is preliminary data.</text>
</comment>
<evidence type="ECO:0000313" key="13">
    <source>
        <dbReference type="Proteomes" id="UP000275408"/>
    </source>
</evidence>
<protein>
    <recommendedName>
        <fullName evidence="10">Hexosyltransferase</fullName>
        <ecNumber evidence="10">2.4.1.-</ecNumber>
    </recommendedName>
</protein>
<evidence type="ECO:0000256" key="6">
    <source>
        <dbReference type="ARBA" id="ARBA00022968"/>
    </source>
</evidence>
<evidence type="ECO:0000256" key="11">
    <source>
        <dbReference type="SAM" id="MobiDB-lite"/>
    </source>
</evidence>
<dbReference type="EC" id="2.4.1.-" evidence="10"/>
<evidence type="ECO:0000256" key="4">
    <source>
        <dbReference type="ARBA" id="ARBA00022679"/>
    </source>
</evidence>
<comment type="subcellular location">
    <subcellularLocation>
        <location evidence="1 10">Golgi apparatus membrane</location>
        <topology evidence="1 10">Single-pass type II membrane protein</topology>
    </subcellularLocation>
</comment>
<dbReference type="GO" id="GO:0006493">
    <property type="term" value="P:protein O-linked glycosylation"/>
    <property type="evidence" value="ECO:0007669"/>
    <property type="project" value="TreeGrafter"/>
</dbReference>
<comment type="similarity">
    <text evidence="2 10">Belongs to the glycosyltransferase 31 family.</text>
</comment>
<keyword evidence="13" id="KW-1185">Reference proteome</keyword>
<reference evidence="12 13" key="1">
    <citation type="journal article" date="2018" name="Sci. Rep.">
        <title>Comparative analysis of the Pocillopora damicornis genome highlights role of immune system in coral evolution.</title>
        <authorList>
            <person name="Cunning R."/>
            <person name="Bay R.A."/>
            <person name="Gillette P."/>
            <person name="Baker A.C."/>
            <person name="Traylor-Knowles N."/>
        </authorList>
    </citation>
    <scope>NUCLEOTIDE SEQUENCE [LARGE SCALE GENOMIC DNA]</scope>
    <source>
        <strain evidence="12">RSMAS</strain>
        <tissue evidence="12">Whole animal</tissue>
    </source>
</reference>
<evidence type="ECO:0000256" key="7">
    <source>
        <dbReference type="ARBA" id="ARBA00022989"/>
    </source>
</evidence>
<dbReference type="PANTHER" id="PTHR11214">
    <property type="entry name" value="BETA-1,3-N-ACETYLGLUCOSAMINYLTRANSFERASE"/>
    <property type="match status" value="1"/>
</dbReference>
<keyword evidence="3 10" id="KW-0328">Glycosyltransferase</keyword>
<evidence type="ECO:0000256" key="8">
    <source>
        <dbReference type="ARBA" id="ARBA00023034"/>
    </source>
</evidence>
<dbReference type="OrthoDB" id="2139606at2759"/>
<keyword evidence="6" id="KW-0735">Signal-anchor</keyword>
<dbReference type="OMA" id="VNTHEEN"/>
<dbReference type="PANTHER" id="PTHR11214:SF376">
    <property type="entry name" value="HEXOSYLTRANSFERASE"/>
    <property type="match status" value="1"/>
</dbReference>
<keyword evidence="9" id="KW-0472">Membrane</keyword>
<dbReference type="STRING" id="46731.A0A3M6TMI1"/>
<organism evidence="12 13">
    <name type="scientific">Pocillopora damicornis</name>
    <name type="common">Cauliflower coral</name>
    <name type="synonym">Millepora damicornis</name>
    <dbReference type="NCBI Taxonomy" id="46731"/>
    <lineage>
        <taxon>Eukaryota</taxon>
        <taxon>Metazoa</taxon>
        <taxon>Cnidaria</taxon>
        <taxon>Anthozoa</taxon>
        <taxon>Hexacorallia</taxon>
        <taxon>Scleractinia</taxon>
        <taxon>Astrocoeniina</taxon>
        <taxon>Pocilloporidae</taxon>
        <taxon>Pocillopora</taxon>
    </lineage>
</organism>
<dbReference type="Pfam" id="PF01762">
    <property type="entry name" value="Galactosyl_T"/>
    <property type="match status" value="1"/>
</dbReference>
<evidence type="ECO:0000256" key="3">
    <source>
        <dbReference type="ARBA" id="ARBA00022676"/>
    </source>
</evidence>
<name>A0A3M6TMI1_POCDA</name>
<feature type="region of interest" description="Disordered" evidence="11">
    <location>
        <begin position="100"/>
        <end position="122"/>
    </location>
</feature>
<sequence>MLPATFSRKTQSLLQKTVSFGRKVFYVVSRNKEMRFRGSRSLAISVASFTLGCVVTHFLCSYDDLPIRLETNEALEAVLNDPSPSIFNLETTKPELFHPPETVNTHEENDQPVTTAPKPTLPPYPPLLNRTAVVLTPSTCNKDTFLIIIIVCSSKDFEARKAVRSSWGKTISEVKRFNSNSTYEQFQAFFVIGSDEINDERVEEESQRYDDIIRGNFMDTYAQINELHTVKTLLGLKWATTICDPQYVLRINAESFVNVQETIGWLHSLGSDSELKHREGLYTGHRHTLSSGGVKVIRNPLSPYFIPEDQWSDDLLPSYVSGVGVVLSRDVAEKMVHTASELKLIHIDDVFLGVMAKNLDIAVSDHSPRFDIAYTTMLTECKDLHFCVIGGVPTKDMFYLHQNVHHLRSICATDGPKLQV</sequence>
<dbReference type="GO" id="GO:0016758">
    <property type="term" value="F:hexosyltransferase activity"/>
    <property type="evidence" value="ECO:0007669"/>
    <property type="project" value="InterPro"/>
</dbReference>
<dbReference type="Proteomes" id="UP000275408">
    <property type="component" value="Unassembled WGS sequence"/>
</dbReference>
<evidence type="ECO:0000256" key="10">
    <source>
        <dbReference type="RuleBase" id="RU363063"/>
    </source>
</evidence>
<evidence type="ECO:0000256" key="1">
    <source>
        <dbReference type="ARBA" id="ARBA00004323"/>
    </source>
</evidence>
<dbReference type="InterPro" id="IPR002659">
    <property type="entry name" value="Glyco_trans_31"/>
</dbReference>
<dbReference type="AlphaFoldDB" id="A0A3M6TMI1"/>
<dbReference type="Gene3D" id="3.90.550.50">
    <property type="match status" value="1"/>
</dbReference>
<evidence type="ECO:0000256" key="9">
    <source>
        <dbReference type="ARBA" id="ARBA00023136"/>
    </source>
</evidence>
<dbReference type="GO" id="GO:0000139">
    <property type="term" value="C:Golgi membrane"/>
    <property type="evidence" value="ECO:0007669"/>
    <property type="project" value="UniProtKB-SubCell"/>
</dbReference>
<keyword evidence="5" id="KW-0812">Transmembrane</keyword>
<keyword evidence="7" id="KW-1133">Transmembrane helix</keyword>
<keyword evidence="4" id="KW-0808">Transferase</keyword>
<dbReference type="EMBL" id="RCHS01003331">
    <property type="protein sequence ID" value="RMX42589.1"/>
    <property type="molecule type" value="Genomic_DNA"/>
</dbReference>
<proteinExistence type="inferred from homology"/>
<evidence type="ECO:0000256" key="5">
    <source>
        <dbReference type="ARBA" id="ARBA00022692"/>
    </source>
</evidence>
<keyword evidence="8 10" id="KW-0333">Golgi apparatus</keyword>